<dbReference type="Gene3D" id="3.40.190.10">
    <property type="entry name" value="Periplasmic binding protein-like II"/>
    <property type="match status" value="1"/>
</dbReference>
<protein>
    <submittedName>
        <fullName evidence="4">Tat (Twin-arginine translocation) pathway signal sequence</fullName>
    </submittedName>
</protein>
<dbReference type="PANTHER" id="PTHR33376">
    <property type="match status" value="1"/>
</dbReference>
<accession>A0A1G6A541</accession>
<dbReference type="InterPro" id="IPR018389">
    <property type="entry name" value="DctP_fam"/>
</dbReference>
<feature type="binding site" evidence="3">
    <location>
        <position position="244"/>
    </location>
    <ligand>
        <name>substrate</name>
    </ligand>
</feature>
<dbReference type="RefSeq" id="WP_090874336.1">
    <property type="nucleotide sequence ID" value="NZ_FMXQ01000001.1"/>
</dbReference>
<dbReference type="EMBL" id="FMXQ01000001">
    <property type="protein sequence ID" value="SDB03539.1"/>
    <property type="molecule type" value="Genomic_DNA"/>
</dbReference>
<dbReference type="STRING" id="665467.SAMN02982931_00186"/>
<dbReference type="PIRSF" id="PIRSF039026">
    <property type="entry name" value="SiaP"/>
    <property type="match status" value="1"/>
</dbReference>
<dbReference type="Pfam" id="PF03480">
    <property type="entry name" value="DctP"/>
    <property type="match status" value="1"/>
</dbReference>
<dbReference type="GO" id="GO:0015849">
    <property type="term" value="P:organic acid transport"/>
    <property type="evidence" value="ECO:0007669"/>
    <property type="project" value="InterPro"/>
</dbReference>
<dbReference type="NCBIfam" id="NF037995">
    <property type="entry name" value="TRAP_S1"/>
    <property type="match status" value="1"/>
</dbReference>
<feature type="binding site" evidence="2">
    <location>
        <position position="160"/>
    </location>
    <ligand>
        <name>substrate</name>
    </ligand>
</feature>
<dbReference type="GO" id="GO:0043177">
    <property type="term" value="F:organic acid binding"/>
    <property type="evidence" value="ECO:0007669"/>
    <property type="project" value="InterPro"/>
</dbReference>
<dbReference type="InterPro" id="IPR026289">
    <property type="entry name" value="SBP_TakP-like"/>
</dbReference>
<dbReference type="Gene3D" id="3.40.190.170">
    <property type="entry name" value="Bacterial extracellular solute-binding protein, family 7"/>
    <property type="match status" value="1"/>
</dbReference>
<dbReference type="NCBIfam" id="TIGR01409">
    <property type="entry name" value="TAT_signal_seq"/>
    <property type="match status" value="1"/>
</dbReference>
<dbReference type="GO" id="GO:0055085">
    <property type="term" value="P:transmembrane transport"/>
    <property type="evidence" value="ECO:0007669"/>
    <property type="project" value="InterPro"/>
</dbReference>
<dbReference type="InterPro" id="IPR041722">
    <property type="entry name" value="TakP/all3028"/>
</dbReference>
<organism evidence="4 5">
    <name type="scientific">Bauldia litoralis</name>
    <dbReference type="NCBI Taxonomy" id="665467"/>
    <lineage>
        <taxon>Bacteria</taxon>
        <taxon>Pseudomonadati</taxon>
        <taxon>Pseudomonadota</taxon>
        <taxon>Alphaproteobacteria</taxon>
        <taxon>Hyphomicrobiales</taxon>
        <taxon>Kaistiaceae</taxon>
        <taxon>Bauldia</taxon>
    </lineage>
</organism>
<keyword evidence="1" id="KW-0732">Signal</keyword>
<dbReference type="InterPro" id="IPR038404">
    <property type="entry name" value="TRAP_DctP_sf"/>
</dbReference>
<evidence type="ECO:0000256" key="1">
    <source>
        <dbReference type="ARBA" id="ARBA00022729"/>
    </source>
</evidence>
<keyword evidence="3" id="KW-0479">Metal-binding</keyword>
<sequence length="369" mass="40421">MDRRSFIKKAGMATGAAAVGASTLAAPAIAQSQPKITWRLTSSFPKALDTIFGAAETMARYVSEGTDGNFTIQVFAGGEIVGGLQAADAVTAGTVEMAHTATYYFWGKDPTYALGTAIPFGLNARQQNAWFYYGNGNTLMNEFFATQGLYGLPCGNTGAQMGGWFRKEINGLEDLKGLKMRIGGMGGKIIEKLGVVPQQIAGGDIYPALEKGTIDATEWVGPYDDLKLGFYKVAKYYYYPGWWEGGPVLHALVNLDKWNELPESYKSILTAAAQAANSDMMASYDYKNPGALRQLVAEGAQLRPFNQEILSACFDAAEETYAEINAVNPTFKKIYDDQVAFRKDAYLWAQLSEYTYDTFMMLQQRADKL</sequence>
<reference evidence="4 5" key="1">
    <citation type="submission" date="2016-10" db="EMBL/GenBank/DDBJ databases">
        <authorList>
            <person name="de Groot N.N."/>
        </authorList>
    </citation>
    <scope>NUCLEOTIDE SEQUENCE [LARGE SCALE GENOMIC DNA]</scope>
    <source>
        <strain evidence="4 5">ATCC 35022</strain>
    </source>
</reference>
<name>A0A1G6A541_9HYPH</name>
<proteinExistence type="predicted"/>
<feature type="binding site" evidence="3">
    <location>
        <position position="219"/>
    </location>
    <ligand>
        <name>Na(+)</name>
        <dbReference type="ChEBI" id="CHEBI:29101"/>
    </ligand>
</feature>
<dbReference type="PANTHER" id="PTHR33376:SF5">
    <property type="entry name" value="EXTRACYTOPLASMIC SOLUTE RECEPTOR PROTEIN"/>
    <property type="match status" value="1"/>
</dbReference>
<evidence type="ECO:0000256" key="3">
    <source>
        <dbReference type="PIRSR" id="PIRSR039026-2"/>
    </source>
</evidence>
<evidence type="ECO:0000256" key="2">
    <source>
        <dbReference type="PIRSR" id="PIRSR039026-1"/>
    </source>
</evidence>
<dbReference type="Proteomes" id="UP000199071">
    <property type="component" value="Unassembled WGS sequence"/>
</dbReference>
<dbReference type="InterPro" id="IPR006311">
    <property type="entry name" value="TAT_signal"/>
</dbReference>
<evidence type="ECO:0000313" key="4">
    <source>
        <dbReference type="EMBL" id="SDB03539.1"/>
    </source>
</evidence>
<dbReference type="CDD" id="cd13682">
    <property type="entry name" value="PBP2_TRAP_alpha-ketoacid"/>
    <property type="match status" value="1"/>
</dbReference>
<keyword evidence="5" id="KW-1185">Reference proteome</keyword>
<dbReference type="GO" id="GO:0046872">
    <property type="term" value="F:metal ion binding"/>
    <property type="evidence" value="ECO:0007669"/>
    <property type="project" value="UniProtKB-KW"/>
</dbReference>
<dbReference type="OrthoDB" id="9780733at2"/>
<feature type="binding site" evidence="2">
    <location>
        <position position="181"/>
    </location>
    <ligand>
        <name>substrate</name>
    </ligand>
</feature>
<evidence type="ECO:0000313" key="5">
    <source>
        <dbReference type="Proteomes" id="UP000199071"/>
    </source>
</evidence>
<dbReference type="GO" id="GO:0031317">
    <property type="term" value="C:tripartite ATP-independent periplasmic transporter complex"/>
    <property type="evidence" value="ECO:0007669"/>
    <property type="project" value="InterPro"/>
</dbReference>
<dbReference type="PROSITE" id="PS51318">
    <property type="entry name" value="TAT"/>
    <property type="match status" value="1"/>
</dbReference>
<dbReference type="AlphaFoldDB" id="A0A1G6A541"/>
<gene>
    <name evidence="4" type="ORF">SAMN02982931_00186</name>
</gene>
<feature type="binding site" evidence="3">
    <location>
        <position position="218"/>
    </location>
    <ligand>
        <name>substrate</name>
    </ligand>
</feature>
<dbReference type="InterPro" id="IPR019546">
    <property type="entry name" value="TAT_signal_bac_arc"/>
</dbReference>